<dbReference type="SMART" id="SM00343">
    <property type="entry name" value="ZnF_C2HC"/>
    <property type="match status" value="1"/>
</dbReference>
<feature type="compositionally biased region" description="Basic and acidic residues" evidence="2">
    <location>
        <begin position="184"/>
        <end position="199"/>
    </location>
</feature>
<dbReference type="PROSITE" id="PS50158">
    <property type="entry name" value="ZF_CCHC"/>
    <property type="match status" value="1"/>
</dbReference>
<dbReference type="Proteomes" id="UP000663829">
    <property type="component" value="Unassembled WGS sequence"/>
</dbReference>
<evidence type="ECO:0000259" key="3">
    <source>
        <dbReference type="PROSITE" id="PS50158"/>
    </source>
</evidence>
<dbReference type="Gene3D" id="4.10.60.10">
    <property type="entry name" value="Zinc finger, CCHC-type"/>
    <property type="match status" value="1"/>
</dbReference>
<feature type="region of interest" description="Disordered" evidence="2">
    <location>
        <begin position="148"/>
        <end position="200"/>
    </location>
</feature>
<organism evidence="4 6">
    <name type="scientific">Didymodactylos carnosus</name>
    <dbReference type="NCBI Taxonomy" id="1234261"/>
    <lineage>
        <taxon>Eukaryota</taxon>
        <taxon>Metazoa</taxon>
        <taxon>Spiralia</taxon>
        <taxon>Gnathifera</taxon>
        <taxon>Rotifera</taxon>
        <taxon>Eurotatoria</taxon>
        <taxon>Bdelloidea</taxon>
        <taxon>Philodinida</taxon>
        <taxon>Philodinidae</taxon>
        <taxon>Didymodactylos</taxon>
    </lineage>
</organism>
<evidence type="ECO:0000313" key="4">
    <source>
        <dbReference type="EMBL" id="CAF1645214.1"/>
    </source>
</evidence>
<evidence type="ECO:0000313" key="6">
    <source>
        <dbReference type="Proteomes" id="UP000663829"/>
    </source>
</evidence>
<dbReference type="InterPro" id="IPR001878">
    <property type="entry name" value="Znf_CCHC"/>
</dbReference>
<keyword evidence="1" id="KW-0863">Zinc-finger</keyword>
<dbReference type="Pfam" id="PF03732">
    <property type="entry name" value="Retrotrans_gag"/>
    <property type="match status" value="1"/>
</dbReference>
<dbReference type="GO" id="GO:0008270">
    <property type="term" value="F:zinc ion binding"/>
    <property type="evidence" value="ECO:0007669"/>
    <property type="project" value="UniProtKB-KW"/>
</dbReference>
<reference evidence="4" key="1">
    <citation type="submission" date="2021-02" db="EMBL/GenBank/DDBJ databases">
        <authorList>
            <person name="Nowell W R."/>
        </authorList>
    </citation>
    <scope>NUCLEOTIDE SEQUENCE</scope>
</reference>
<name>A0A816DYG5_9BILA</name>
<dbReference type="SUPFAM" id="SSF57756">
    <property type="entry name" value="Retrovirus zinc finger-like domains"/>
    <property type="match status" value="1"/>
</dbReference>
<feature type="domain" description="CCHC-type" evidence="3">
    <location>
        <begin position="201"/>
        <end position="216"/>
    </location>
</feature>
<protein>
    <recommendedName>
        <fullName evidence="3">CCHC-type domain-containing protein</fullName>
    </recommendedName>
</protein>
<sequence length="222" mass="26301">WYDRIHRTTPFQTWAAFVQAITAEFSPQKSLLQMDREINQRFKRPDETVHQYVRDKVELCQRYSPQMSQADQIIKLAQGLPPDMQSKVQEHEHRIQTTADFARQVHKFEQVEITKNSTPNVYVVEQQEPVFYQSTVTAACQPARQIQQANQRTVHSHSQPPYTSSQNVQIQHPSHGRRIQTPNYDRHNRNQNSQRKETRQCYQCGKFGHIRRDCRSNQHHLN</sequence>
<feature type="non-terminal residue" evidence="4">
    <location>
        <position position="1"/>
    </location>
</feature>
<feature type="compositionally biased region" description="Polar residues" evidence="2">
    <location>
        <begin position="148"/>
        <end position="172"/>
    </location>
</feature>
<dbReference type="OrthoDB" id="6773043at2759"/>
<keyword evidence="1" id="KW-0862">Zinc</keyword>
<gene>
    <name evidence="4" type="ORF">GPM918_LOCUS45187</name>
    <name evidence="5" type="ORF">SRO942_LOCUS47478</name>
</gene>
<dbReference type="AlphaFoldDB" id="A0A816DYG5"/>
<dbReference type="GO" id="GO:0003676">
    <property type="term" value="F:nucleic acid binding"/>
    <property type="evidence" value="ECO:0007669"/>
    <property type="project" value="InterPro"/>
</dbReference>
<dbReference type="InterPro" id="IPR036875">
    <property type="entry name" value="Znf_CCHC_sf"/>
</dbReference>
<evidence type="ECO:0000313" key="5">
    <source>
        <dbReference type="EMBL" id="CAF4563335.1"/>
    </source>
</evidence>
<evidence type="ECO:0000256" key="2">
    <source>
        <dbReference type="SAM" id="MobiDB-lite"/>
    </source>
</evidence>
<accession>A0A816DYG5</accession>
<dbReference type="InterPro" id="IPR005162">
    <property type="entry name" value="Retrotrans_gag_dom"/>
</dbReference>
<comment type="caution">
    <text evidence="4">The sequence shown here is derived from an EMBL/GenBank/DDBJ whole genome shotgun (WGS) entry which is preliminary data.</text>
</comment>
<dbReference type="Pfam" id="PF00098">
    <property type="entry name" value="zf-CCHC"/>
    <property type="match status" value="1"/>
</dbReference>
<evidence type="ECO:0000256" key="1">
    <source>
        <dbReference type="PROSITE-ProRule" id="PRU00047"/>
    </source>
</evidence>
<keyword evidence="1" id="KW-0479">Metal-binding</keyword>
<dbReference type="Proteomes" id="UP000681722">
    <property type="component" value="Unassembled WGS sequence"/>
</dbReference>
<dbReference type="EMBL" id="CAJNOQ010048942">
    <property type="protein sequence ID" value="CAF1645214.1"/>
    <property type="molecule type" value="Genomic_DNA"/>
</dbReference>
<proteinExistence type="predicted"/>
<keyword evidence="6" id="KW-1185">Reference proteome</keyword>
<dbReference type="EMBL" id="CAJOBC010118473">
    <property type="protein sequence ID" value="CAF4563335.1"/>
    <property type="molecule type" value="Genomic_DNA"/>
</dbReference>